<reference evidence="3 4" key="1">
    <citation type="submission" date="2016-12" db="EMBL/GenBank/DDBJ databases">
        <title>Complete genome sequence of Microbacterium aurum KACC 15219.</title>
        <authorList>
            <person name="Jung Y."/>
            <person name="Shin J.-H."/>
            <person name="Lee Y.-J."/>
            <person name="Yi H."/>
            <person name="Bahn Y.-S."/>
            <person name="Kim J.F."/>
            <person name="Lee D.-W."/>
        </authorList>
    </citation>
    <scope>NUCLEOTIDE SEQUENCE [LARGE SCALE GENOMIC DNA]</scope>
    <source>
        <strain evidence="3 4">KACC 15219</strain>
    </source>
</reference>
<dbReference type="Gene3D" id="3.40.50.2000">
    <property type="entry name" value="Glycogen Phosphorylase B"/>
    <property type="match status" value="2"/>
</dbReference>
<proteinExistence type="predicted"/>
<accession>A0A1P8UAC9</accession>
<sequence length="367" mass="37146">MSAVLRVVLDQVVSPTDADLAMASGELARALVASTPSGCEVAAIVPSGADVAGTVEGAVPGLASLARMPLARRELAASWQLGVAPGVGGGMIHSPTLLAPLVKHDRVHDHDQTVVTLWDLDAWERPAELARGAVTWHKAMLKRAAKHADAVVVPTHAAASRVAELGGFGDRIRVISGAAPAGFRVPTDEVGRRRALTVPDGCVVMSGSSAPSAGLAAGFAAIAAAGADLPVVVLGAPEGDEPAVLDLAAAAGVAQERVHVRGALEDADRAAVLGAAVALVAPSELTAFPWRVVEALAVGVPVVAAESESHREVVLDGGVVGDIAAGLAEVLGSTAAVERYAVLAGDRGRAFSWLGAAERVWQLHADL</sequence>
<evidence type="ECO:0000259" key="2">
    <source>
        <dbReference type="Pfam" id="PF00534"/>
    </source>
</evidence>
<organism evidence="3 4">
    <name type="scientific">Microbacterium aurum</name>
    <dbReference type="NCBI Taxonomy" id="36805"/>
    <lineage>
        <taxon>Bacteria</taxon>
        <taxon>Bacillati</taxon>
        <taxon>Actinomycetota</taxon>
        <taxon>Actinomycetes</taxon>
        <taxon>Micrococcales</taxon>
        <taxon>Microbacteriaceae</taxon>
        <taxon>Microbacterium</taxon>
    </lineage>
</organism>
<dbReference type="SUPFAM" id="SSF53756">
    <property type="entry name" value="UDP-Glycosyltransferase/glycogen phosphorylase"/>
    <property type="match status" value="1"/>
</dbReference>
<dbReference type="KEGG" id="maur:BOH66_12960"/>
<evidence type="ECO:0000313" key="4">
    <source>
        <dbReference type="Proteomes" id="UP000187185"/>
    </source>
</evidence>
<dbReference type="GO" id="GO:0009103">
    <property type="term" value="P:lipopolysaccharide biosynthetic process"/>
    <property type="evidence" value="ECO:0007669"/>
    <property type="project" value="TreeGrafter"/>
</dbReference>
<evidence type="ECO:0000256" key="1">
    <source>
        <dbReference type="ARBA" id="ARBA00022679"/>
    </source>
</evidence>
<dbReference type="InterPro" id="IPR001296">
    <property type="entry name" value="Glyco_trans_1"/>
</dbReference>
<dbReference type="RefSeq" id="WP_076691430.1">
    <property type="nucleotide sequence ID" value="NZ_CP018762.1"/>
</dbReference>
<gene>
    <name evidence="3" type="ORF">BOH66_12960</name>
</gene>
<keyword evidence="1 3" id="KW-0808">Transferase</keyword>
<keyword evidence="4" id="KW-1185">Reference proteome</keyword>
<dbReference type="OrthoDB" id="9801609at2"/>
<feature type="domain" description="Glycosyl transferase family 1" evidence="2">
    <location>
        <begin position="222"/>
        <end position="318"/>
    </location>
</feature>
<protein>
    <submittedName>
        <fullName evidence="3">Glycosyl transferase</fullName>
    </submittedName>
</protein>
<dbReference type="STRING" id="36805.BOH66_12960"/>
<dbReference type="AlphaFoldDB" id="A0A1P8UAC9"/>
<name>A0A1P8UAC9_9MICO</name>
<dbReference type="EMBL" id="CP018762">
    <property type="protein sequence ID" value="APZ35050.1"/>
    <property type="molecule type" value="Genomic_DNA"/>
</dbReference>
<dbReference type="PANTHER" id="PTHR46401:SF2">
    <property type="entry name" value="GLYCOSYLTRANSFERASE WBBK-RELATED"/>
    <property type="match status" value="1"/>
</dbReference>
<dbReference type="Proteomes" id="UP000187185">
    <property type="component" value="Chromosome"/>
</dbReference>
<dbReference type="PANTHER" id="PTHR46401">
    <property type="entry name" value="GLYCOSYLTRANSFERASE WBBK-RELATED"/>
    <property type="match status" value="1"/>
</dbReference>
<dbReference type="Pfam" id="PF00534">
    <property type="entry name" value="Glycos_transf_1"/>
    <property type="match status" value="1"/>
</dbReference>
<evidence type="ECO:0000313" key="3">
    <source>
        <dbReference type="EMBL" id="APZ35050.1"/>
    </source>
</evidence>
<dbReference type="GO" id="GO:0016757">
    <property type="term" value="F:glycosyltransferase activity"/>
    <property type="evidence" value="ECO:0007669"/>
    <property type="project" value="InterPro"/>
</dbReference>